<gene>
    <name evidence="2" type="ORF">BTJ39_24170</name>
</gene>
<organism evidence="2 3">
    <name type="scientific">Izhakiella australiensis</name>
    <dbReference type="NCBI Taxonomy" id="1926881"/>
    <lineage>
        <taxon>Bacteria</taxon>
        <taxon>Pseudomonadati</taxon>
        <taxon>Pseudomonadota</taxon>
        <taxon>Gammaproteobacteria</taxon>
        <taxon>Enterobacterales</taxon>
        <taxon>Erwiniaceae</taxon>
        <taxon>Izhakiella</taxon>
    </lineage>
</organism>
<accession>A0A1S8Y349</accession>
<protein>
    <submittedName>
        <fullName evidence="2">Uncharacterized protein</fullName>
    </submittedName>
</protein>
<dbReference type="RefSeq" id="WP_078005193.1">
    <property type="nucleotide sequence ID" value="NZ_MRUL01000050.1"/>
</dbReference>
<dbReference type="EMBL" id="MRUL01000050">
    <property type="protein sequence ID" value="OON33531.1"/>
    <property type="molecule type" value="Genomic_DNA"/>
</dbReference>
<dbReference type="Proteomes" id="UP000190667">
    <property type="component" value="Unassembled WGS sequence"/>
</dbReference>
<dbReference type="AlphaFoldDB" id="A0A1S8Y349"/>
<sequence>MLVYRKYIRKKTAATHGKHRENRCPLSGFTTDKVVVENNALALPLPPPALPNGSQNPQDKARQEANKQMASGLEGVLKDVGDALDKATQCDLTHH</sequence>
<feature type="region of interest" description="Disordered" evidence="1">
    <location>
        <begin position="44"/>
        <end position="72"/>
    </location>
</feature>
<proteinExistence type="predicted"/>
<keyword evidence="3" id="KW-1185">Reference proteome</keyword>
<reference evidence="2 3" key="1">
    <citation type="submission" date="2016-12" db="EMBL/GenBank/DDBJ databases">
        <title>Izhakiella australiana sp. nov. of genus Izhakiella isolated from Australian desert.</title>
        <authorList>
            <person name="Ji M."/>
        </authorList>
    </citation>
    <scope>NUCLEOTIDE SEQUENCE [LARGE SCALE GENOMIC DNA]</scope>
    <source>
        <strain evidence="2 3">D4N98</strain>
    </source>
</reference>
<evidence type="ECO:0000313" key="2">
    <source>
        <dbReference type="EMBL" id="OON33531.1"/>
    </source>
</evidence>
<name>A0A1S8Y349_9GAMM</name>
<evidence type="ECO:0000256" key="1">
    <source>
        <dbReference type="SAM" id="MobiDB-lite"/>
    </source>
</evidence>
<comment type="caution">
    <text evidence="2">The sequence shown here is derived from an EMBL/GenBank/DDBJ whole genome shotgun (WGS) entry which is preliminary data.</text>
</comment>
<evidence type="ECO:0000313" key="3">
    <source>
        <dbReference type="Proteomes" id="UP000190667"/>
    </source>
</evidence>